<feature type="region of interest" description="Disordered" evidence="1">
    <location>
        <begin position="348"/>
        <end position="510"/>
    </location>
</feature>
<feature type="compositionally biased region" description="Gly residues" evidence="1">
    <location>
        <begin position="157"/>
        <end position="167"/>
    </location>
</feature>
<evidence type="ECO:0000313" key="3">
    <source>
        <dbReference type="Proteomes" id="UP001428817"/>
    </source>
</evidence>
<dbReference type="EMBL" id="BAABJP010000001">
    <property type="protein sequence ID" value="GAA5144685.1"/>
    <property type="molecule type" value="Genomic_DNA"/>
</dbReference>
<proteinExistence type="predicted"/>
<evidence type="ECO:0000256" key="1">
    <source>
        <dbReference type="SAM" id="MobiDB-lite"/>
    </source>
</evidence>
<feature type="compositionally biased region" description="Polar residues" evidence="1">
    <location>
        <begin position="218"/>
        <end position="233"/>
    </location>
</feature>
<dbReference type="Proteomes" id="UP001428817">
    <property type="component" value="Unassembled WGS sequence"/>
</dbReference>
<sequence length="529" mass="49744">MNARRGNTWGRHGFGAAAITGGMIGVSGVGAPARGAGPRGIGMHTDRRVAPSGAQASNPGMHPTTSAATTAMAGVMAEATRRVPQTPPASGGPQHVQGSGPVGAVAARYGVPEYHREAGTSEFRVNEIADQTMRNQPVGPASQFGGGERPQASVGGASVGGPGGTGGFASAQVAAQHRWGMADRSGSGPRHATPEGGSASAESRPQPDPLSDPRPQSGAPNGTPGHTNASPSGPMNALANGPMNGLSNGPANGLPGGPANGLPGGAANGLTNSPRNGLSHGPANGLTGGPGNGLPGGAGNGVLNAPGNGVMSGPVNGPAGFGGGGGSVSDGFLAGSVAALATGFDSYGGREEPAPGGGVPSDGGLPSGASQAGPLSSAGFGTGSMGTASGPTAHGGPTTGGPIAHNGPTMAGSVAHSGPTMAGSTIANRASGAPVSGIGPAGGASANSASANSASAGSASAGGASANSASTGGASAGSRHARPEAPELFGERSARHAAPERADIDGSALGSLDSSTLWGSLSLPSVPPR</sequence>
<accession>A0ABP9PDL5</accession>
<feature type="region of interest" description="Disordered" evidence="1">
    <location>
        <begin position="131"/>
        <end position="300"/>
    </location>
</feature>
<feature type="compositionally biased region" description="Low complexity" evidence="1">
    <location>
        <begin position="430"/>
        <end position="478"/>
    </location>
</feature>
<feature type="compositionally biased region" description="Gly residues" evidence="1">
    <location>
        <begin position="254"/>
        <end position="267"/>
    </location>
</feature>
<protein>
    <submittedName>
        <fullName evidence="2">Uncharacterized protein</fullName>
    </submittedName>
</protein>
<evidence type="ECO:0000313" key="2">
    <source>
        <dbReference type="EMBL" id="GAA5144685.1"/>
    </source>
</evidence>
<organism evidence="2 3">
    <name type="scientific">Pseudonocardia eucalypti</name>
    <dbReference type="NCBI Taxonomy" id="648755"/>
    <lineage>
        <taxon>Bacteria</taxon>
        <taxon>Bacillati</taxon>
        <taxon>Actinomycetota</taxon>
        <taxon>Actinomycetes</taxon>
        <taxon>Pseudonocardiales</taxon>
        <taxon>Pseudonocardiaceae</taxon>
        <taxon>Pseudonocardia</taxon>
    </lineage>
</organism>
<feature type="region of interest" description="Disordered" evidence="1">
    <location>
        <begin position="82"/>
        <end position="101"/>
    </location>
</feature>
<name>A0ABP9PDL5_9PSEU</name>
<reference evidence="3" key="1">
    <citation type="journal article" date="2019" name="Int. J. Syst. Evol. Microbiol.">
        <title>The Global Catalogue of Microorganisms (GCM) 10K type strain sequencing project: providing services to taxonomists for standard genome sequencing and annotation.</title>
        <authorList>
            <consortium name="The Broad Institute Genomics Platform"/>
            <consortium name="The Broad Institute Genome Sequencing Center for Infectious Disease"/>
            <person name="Wu L."/>
            <person name="Ma J."/>
        </authorList>
    </citation>
    <scope>NUCLEOTIDE SEQUENCE [LARGE SCALE GENOMIC DNA]</scope>
    <source>
        <strain evidence="3">JCM 18303</strain>
    </source>
</reference>
<comment type="caution">
    <text evidence="2">The sequence shown here is derived from an EMBL/GenBank/DDBJ whole genome shotgun (WGS) entry which is preliminary data.</text>
</comment>
<dbReference type="RefSeq" id="WP_185058449.1">
    <property type="nucleotide sequence ID" value="NZ_BAABJP010000001.1"/>
</dbReference>
<gene>
    <name evidence="2" type="ORF">GCM10023321_01470</name>
</gene>
<feature type="compositionally biased region" description="Gly residues" evidence="1">
    <location>
        <begin position="286"/>
        <end position="300"/>
    </location>
</feature>
<keyword evidence="3" id="KW-1185">Reference proteome</keyword>
<feature type="compositionally biased region" description="Basic and acidic residues" evidence="1">
    <location>
        <begin position="481"/>
        <end position="504"/>
    </location>
</feature>
<feature type="compositionally biased region" description="Low complexity" evidence="1">
    <location>
        <begin position="386"/>
        <end position="404"/>
    </location>
</feature>